<proteinExistence type="predicted"/>
<dbReference type="AlphaFoldDB" id="A0A8T0IHR7"/>
<sequence length="75" mass="8576">AYRVPTKFFTSICCKCWFPSIRVFAIFSSLALETCRSHWRGSTKTVALVKNGKIPTLSIEHVQANSVKELPKWLF</sequence>
<organism evidence="1 2">
    <name type="scientific">Ceratodon purpureus</name>
    <name type="common">Fire moss</name>
    <name type="synonym">Dicranum purpureum</name>
    <dbReference type="NCBI Taxonomy" id="3225"/>
    <lineage>
        <taxon>Eukaryota</taxon>
        <taxon>Viridiplantae</taxon>
        <taxon>Streptophyta</taxon>
        <taxon>Embryophyta</taxon>
        <taxon>Bryophyta</taxon>
        <taxon>Bryophytina</taxon>
        <taxon>Bryopsida</taxon>
        <taxon>Dicranidae</taxon>
        <taxon>Pseudoditrichales</taxon>
        <taxon>Ditrichaceae</taxon>
        <taxon>Ceratodon</taxon>
    </lineage>
</organism>
<dbReference type="Proteomes" id="UP000822688">
    <property type="component" value="Chromosome 3"/>
</dbReference>
<protein>
    <submittedName>
        <fullName evidence="1">Uncharacterized protein</fullName>
    </submittedName>
</protein>
<gene>
    <name evidence="1" type="ORF">KC19_3G128100</name>
</gene>
<feature type="non-terminal residue" evidence="1">
    <location>
        <position position="1"/>
    </location>
</feature>
<keyword evidence="2" id="KW-1185">Reference proteome</keyword>
<evidence type="ECO:0000313" key="1">
    <source>
        <dbReference type="EMBL" id="KAG0583334.1"/>
    </source>
</evidence>
<reference evidence="1" key="1">
    <citation type="submission" date="2020-06" db="EMBL/GenBank/DDBJ databases">
        <title>WGS assembly of Ceratodon purpureus strain R40.</title>
        <authorList>
            <person name="Carey S.B."/>
            <person name="Jenkins J."/>
            <person name="Shu S."/>
            <person name="Lovell J.T."/>
            <person name="Sreedasyam A."/>
            <person name="Maumus F."/>
            <person name="Tiley G.P."/>
            <person name="Fernandez-Pozo N."/>
            <person name="Barry K."/>
            <person name="Chen C."/>
            <person name="Wang M."/>
            <person name="Lipzen A."/>
            <person name="Daum C."/>
            <person name="Saski C.A."/>
            <person name="Payton A.C."/>
            <person name="Mcbreen J.C."/>
            <person name="Conrad R.E."/>
            <person name="Kollar L.M."/>
            <person name="Olsson S."/>
            <person name="Huttunen S."/>
            <person name="Landis J.B."/>
            <person name="Wickett N.J."/>
            <person name="Johnson M.G."/>
            <person name="Rensing S.A."/>
            <person name="Grimwood J."/>
            <person name="Schmutz J."/>
            <person name="Mcdaniel S.F."/>
        </authorList>
    </citation>
    <scope>NUCLEOTIDE SEQUENCE</scope>
    <source>
        <strain evidence="1">R40</strain>
    </source>
</reference>
<name>A0A8T0IHR7_CERPU</name>
<accession>A0A8T0IHR7</accession>
<evidence type="ECO:0000313" key="2">
    <source>
        <dbReference type="Proteomes" id="UP000822688"/>
    </source>
</evidence>
<dbReference type="EMBL" id="CM026423">
    <property type="protein sequence ID" value="KAG0583334.1"/>
    <property type="molecule type" value="Genomic_DNA"/>
</dbReference>
<comment type="caution">
    <text evidence="1">The sequence shown here is derived from an EMBL/GenBank/DDBJ whole genome shotgun (WGS) entry which is preliminary data.</text>
</comment>